<dbReference type="PANTHER" id="PTHR22916">
    <property type="entry name" value="GLYCOSYLTRANSFERASE"/>
    <property type="match status" value="1"/>
</dbReference>
<dbReference type="CDD" id="cd00761">
    <property type="entry name" value="Glyco_tranf_GTA_type"/>
    <property type="match status" value="1"/>
</dbReference>
<keyword evidence="1" id="KW-0328">Glycosyltransferase</keyword>
<dbReference type="RefSeq" id="WP_124149463.1">
    <property type="nucleotide sequence ID" value="NZ_RQIS01000001.1"/>
</dbReference>
<evidence type="ECO:0000256" key="1">
    <source>
        <dbReference type="ARBA" id="ARBA00022676"/>
    </source>
</evidence>
<feature type="domain" description="Glycosyltransferase 2-like" evidence="3">
    <location>
        <begin position="390"/>
        <end position="514"/>
    </location>
</feature>
<dbReference type="InterPro" id="IPR001173">
    <property type="entry name" value="Glyco_trans_2-like"/>
</dbReference>
<evidence type="ECO:0000259" key="3">
    <source>
        <dbReference type="Pfam" id="PF00535"/>
    </source>
</evidence>
<dbReference type="Gene3D" id="3.90.550.10">
    <property type="entry name" value="Spore Coat Polysaccharide Biosynthesis Protein SpsA, Chain A"/>
    <property type="match status" value="2"/>
</dbReference>
<evidence type="ECO:0000256" key="2">
    <source>
        <dbReference type="ARBA" id="ARBA00022679"/>
    </source>
</evidence>
<dbReference type="GO" id="GO:0016758">
    <property type="term" value="F:hexosyltransferase activity"/>
    <property type="evidence" value="ECO:0007669"/>
    <property type="project" value="UniProtKB-ARBA"/>
</dbReference>
<keyword evidence="5" id="KW-1185">Reference proteome</keyword>
<dbReference type="InterPro" id="IPR029044">
    <property type="entry name" value="Nucleotide-diphossugar_trans"/>
</dbReference>
<organism evidence="4 5">
    <name type="scientific">Paraburkholderia dinghuensis</name>
    <dbReference type="NCBI Taxonomy" id="2305225"/>
    <lineage>
        <taxon>Bacteria</taxon>
        <taxon>Pseudomonadati</taxon>
        <taxon>Pseudomonadota</taxon>
        <taxon>Betaproteobacteria</taxon>
        <taxon>Burkholderiales</taxon>
        <taxon>Burkholderiaceae</taxon>
        <taxon>Paraburkholderia</taxon>
    </lineage>
</organism>
<feature type="domain" description="Glycosyltransferase 2-like" evidence="3">
    <location>
        <begin position="71"/>
        <end position="199"/>
    </location>
</feature>
<sequence length="685" mass="78593">MGIKQGNDMIRSGDFAGAIREYRKIPKNDPLYRFAEFNIAWAKRQLLVGAQGVTGTSASSPESTLAGPKISIVMPVFNVSPYLDACILSVRYQTYTNFELIIVDDASTDNGRDIIRMHADLDSRIRVIHLNHNTLGGAGIPSNIGISAATGTYIGFVDSDDWVTELAFEKMVAAAERHQADIIIGGFRTFVEHSRCYSESYDLQAFEKLPADEVFTARSCPETFRISPVPWRKLYRRSFLEGNRIAYPEGDYFYEDNPLHWFVLASHGKLVKIDEIISYHRMAREGQTMGAADYKLAAMCSHINTVACFLAEHVDLPTDQCVVDEFYDYCYRSSWISSRQERDEVKAIIGKRIAQIVERNRKKFPAVNLRANFDERIKEFSEGYPQHDLTIVIPTYNCEDFVEETIHCALNVPGIKTNVLVIDDGSEDRTPEICRALEGQHNNLHFFQQRNRGAGRARNAVIPLCTGTYTFFLDADDIIDGTQLAKAVTDARTHDNDLYFMKYRIEFHEKRKVRDMFDADKAVWDGFRGATDNNELRRLAASLINYPWNRIIKSELLHDANIFFGATVVHNDIAFHWESLLAARRIGYGEDVVCTHRKFERRPQITNVSDFRRLVAFDALESTHHRIIRHRNGENLIDVWREFASNLVKWVKDRVPEDLQPQYENRKARLMDLLISLQEEEMNNV</sequence>
<proteinExistence type="predicted"/>
<gene>
    <name evidence="4" type="ORF">D1Y85_02740</name>
</gene>
<dbReference type="OrthoDB" id="9786172at2"/>
<dbReference type="PANTHER" id="PTHR22916:SF51">
    <property type="entry name" value="GLYCOSYLTRANSFERASE EPSH-RELATED"/>
    <property type="match status" value="1"/>
</dbReference>
<keyword evidence="2 4" id="KW-0808">Transferase</keyword>
<comment type="caution">
    <text evidence="4">The sequence shown here is derived from an EMBL/GenBank/DDBJ whole genome shotgun (WGS) entry which is preliminary data.</text>
</comment>
<evidence type="ECO:0000313" key="4">
    <source>
        <dbReference type="EMBL" id="RQH10066.1"/>
    </source>
</evidence>
<name>A0A3N6QBM6_9BURK</name>
<accession>A0A3N6QBM6</accession>
<dbReference type="Pfam" id="PF00535">
    <property type="entry name" value="Glycos_transf_2"/>
    <property type="match status" value="2"/>
</dbReference>
<dbReference type="SUPFAM" id="SSF53448">
    <property type="entry name" value="Nucleotide-diphospho-sugar transferases"/>
    <property type="match status" value="2"/>
</dbReference>
<reference evidence="4 5" key="1">
    <citation type="submission" date="2018-11" db="EMBL/GenBank/DDBJ databases">
        <title>Paraburkholderia sp. DHOA04, isolated from soil.</title>
        <authorList>
            <person name="Gao Z.-H."/>
            <person name="Qiu L.-H."/>
            <person name="Fu J.-C."/>
        </authorList>
    </citation>
    <scope>NUCLEOTIDE SEQUENCE [LARGE SCALE GENOMIC DNA]</scope>
    <source>
        <strain evidence="4 5">DHOA04</strain>
    </source>
</reference>
<dbReference type="AlphaFoldDB" id="A0A3N6QBM6"/>
<protein>
    <submittedName>
        <fullName evidence="4">Glycosyltransferase</fullName>
    </submittedName>
</protein>
<dbReference type="Proteomes" id="UP000272778">
    <property type="component" value="Unassembled WGS sequence"/>
</dbReference>
<evidence type="ECO:0000313" key="5">
    <source>
        <dbReference type="Proteomes" id="UP000272778"/>
    </source>
</evidence>
<dbReference type="EMBL" id="RQIS01000001">
    <property type="protein sequence ID" value="RQH10066.1"/>
    <property type="molecule type" value="Genomic_DNA"/>
</dbReference>